<sequence length="211" mass="23532">MKFLSMFIIATVTLFANDFNQAVEDYNNGGYIKALNTFYALAKKDDAKAQYNVGIIYANGKGVQKDLDKAKKWYEKAAKQGNGPAQYNLAQLYHSAGETDAHGYEKARYWYEKAVESGIVQAYNNLAALYMEGKGVKQDQQKAFELFQKAASMGDNAAQVNVAVLYAWGEGITHDKMKAYDNFKKALIAGKSEASEYLDRLCSESAWVCED</sequence>
<dbReference type="EC" id="3.5.2.6" evidence="2"/>
<dbReference type="Gene3D" id="1.25.40.10">
    <property type="entry name" value="Tetratricopeptide repeat domain"/>
    <property type="match status" value="1"/>
</dbReference>
<comment type="catalytic activity">
    <reaction evidence="1">
        <text>a beta-lactam + H2O = a substituted beta-amino acid</text>
        <dbReference type="Rhea" id="RHEA:20401"/>
        <dbReference type="ChEBI" id="CHEBI:15377"/>
        <dbReference type="ChEBI" id="CHEBI:35627"/>
        <dbReference type="ChEBI" id="CHEBI:140347"/>
        <dbReference type="EC" id="3.5.2.6"/>
    </reaction>
</comment>
<keyword evidence="6" id="KW-1185">Reference proteome</keyword>
<keyword evidence="3" id="KW-1015">Disulfide bond</keyword>
<proteinExistence type="predicted"/>
<dbReference type="InterPro" id="IPR011990">
    <property type="entry name" value="TPR-like_helical_dom_sf"/>
</dbReference>
<evidence type="ECO:0000256" key="2">
    <source>
        <dbReference type="ARBA" id="ARBA00012865"/>
    </source>
</evidence>
<organism evidence="5 6">
    <name type="scientific">Sulfurovum xiamenensis</name>
    <dbReference type="NCBI Taxonomy" id="3019066"/>
    <lineage>
        <taxon>Bacteria</taxon>
        <taxon>Pseudomonadati</taxon>
        <taxon>Campylobacterota</taxon>
        <taxon>Epsilonproteobacteria</taxon>
        <taxon>Campylobacterales</taxon>
        <taxon>Sulfurovaceae</taxon>
        <taxon>Sulfurovum</taxon>
    </lineage>
</organism>
<dbReference type="InterPro" id="IPR006597">
    <property type="entry name" value="Sel1-like"/>
</dbReference>
<keyword evidence="4" id="KW-0046">Antibiotic resistance</keyword>
<dbReference type="Pfam" id="PF08238">
    <property type="entry name" value="Sel1"/>
    <property type="match status" value="4"/>
</dbReference>
<evidence type="ECO:0000256" key="4">
    <source>
        <dbReference type="ARBA" id="ARBA00023251"/>
    </source>
</evidence>
<dbReference type="SUPFAM" id="SSF81901">
    <property type="entry name" value="HCP-like"/>
    <property type="match status" value="1"/>
</dbReference>
<evidence type="ECO:0000313" key="5">
    <source>
        <dbReference type="EMBL" id="MDM5264085.1"/>
    </source>
</evidence>
<dbReference type="InterPro" id="IPR052748">
    <property type="entry name" value="ISR_Activator"/>
</dbReference>
<accession>A0ABT7QSM5</accession>
<protein>
    <recommendedName>
        <fullName evidence="2">beta-lactamase</fullName>
        <ecNumber evidence="2">3.5.2.6</ecNumber>
    </recommendedName>
</protein>
<gene>
    <name evidence="5" type="ORF">PF327_07740</name>
</gene>
<name>A0ABT7QSM5_9BACT</name>
<dbReference type="EMBL" id="JAQIBC010000004">
    <property type="protein sequence ID" value="MDM5264085.1"/>
    <property type="molecule type" value="Genomic_DNA"/>
</dbReference>
<dbReference type="Proteomes" id="UP001169066">
    <property type="component" value="Unassembled WGS sequence"/>
</dbReference>
<reference evidence="5" key="1">
    <citation type="submission" date="2023-01" db="EMBL/GenBank/DDBJ databases">
        <title>Sulfurovum sp. XTW-4 genome assembly.</title>
        <authorList>
            <person name="Wang J."/>
        </authorList>
    </citation>
    <scope>NUCLEOTIDE SEQUENCE</scope>
    <source>
        <strain evidence="5">XTW-4</strain>
    </source>
</reference>
<dbReference type="PANTHER" id="PTHR45011">
    <property type="entry name" value="DAP3-BINDING CELL DEATH ENHANCER 1"/>
    <property type="match status" value="1"/>
</dbReference>
<evidence type="ECO:0000256" key="3">
    <source>
        <dbReference type="ARBA" id="ARBA00023157"/>
    </source>
</evidence>
<dbReference type="PANTHER" id="PTHR45011:SF1">
    <property type="entry name" value="DAP3-BINDING CELL DEATH ENHANCER 1"/>
    <property type="match status" value="1"/>
</dbReference>
<dbReference type="SMART" id="SM00671">
    <property type="entry name" value="SEL1"/>
    <property type="match status" value="4"/>
</dbReference>
<dbReference type="RefSeq" id="WP_289402026.1">
    <property type="nucleotide sequence ID" value="NZ_JAQIBC010000004.1"/>
</dbReference>
<evidence type="ECO:0000313" key="6">
    <source>
        <dbReference type="Proteomes" id="UP001169066"/>
    </source>
</evidence>
<comment type="caution">
    <text evidence="5">The sequence shown here is derived from an EMBL/GenBank/DDBJ whole genome shotgun (WGS) entry which is preliminary data.</text>
</comment>
<evidence type="ECO:0000256" key="1">
    <source>
        <dbReference type="ARBA" id="ARBA00001526"/>
    </source>
</evidence>